<dbReference type="STRING" id="50990.A0A4Y7PII5"/>
<feature type="non-terminal residue" evidence="1">
    <location>
        <position position="1"/>
    </location>
</feature>
<dbReference type="OrthoDB" id="3268424at2759"/>
<proteinExistence type="predicted"/>
<protein>
    <recommendedName>
        <fullName evidence="3">HAT C-terminal dimerisation domain-containing protein</fullName>
    </recommendedName>
</protein>
<organism evidence="1 2">
    <name type="scientific">Rickenella mellea</name>
    <dbReference type="NCBI Taxonomy" id="50990"/>
    <lineage>
        <taxon>Eukaryota</taxon>
        <taxon>Fungi</taxon>
        <taxon>Dikarya</taxon>
        <taxon>Basidiomycota</taxon>
        <taxon>Agaricomycotina</taxon>
        <taxon>Agaricomycetes</taxon>
        <taxon>Hymenochaetales</taxon>
        <taxon>Rickenellaceae</taxon>
        <taxon>Rickenella</taxon>
    </lineage>
</organism>
<dbReference type="Proteomes" id="UP000294933">
    <property type="component" value="Unassembled WGS sequence"/>
</dbReference>
<keyword evidence="2" id="KW-1185">Reference proteome</keyword>
<evidence type="ECO:0000313" key="2">
    <source>
        <dbReference type="Proteomes" id="UP000294933"/>
    </source>
</evidence>
<name>A0A4Y7PII5_9AGAM</name>
<evidence type="ECO:0000313" key="1">
    <source>
        <dbReference type="EMBL" id="TDL14906.1"/>
    </source>
</evidence>
<dbReference type="AlphaFoldDB" id="A0A4Y7PII5"/>
<gene>
    <name evidence="1" type="ORF">BD410DRAFT_733451</name>
</gene>
<dbReference type="EMBL" id="ML170300">
    <property type="protein sequence ID" value="TDL14906.1"/>
    <property type="molecule type" value="Genomic_DNA"/>
</dbReference>
<evidence type="ECO:0008006" key="3">
    <source>
        <dbReference type="Google" id="ProtNLM"/>
    </source>
</evidence>
<dbReference type="VEuPathDB" id="FungiDB:BD410DRAFT_733451"/>
<sequence length="76" mass="8134">PASSVDAERAFSGGRLQINHLQHNISSNSFRAKMAVGSWATTSLLPDLSELTAYIKRGPKGKGKAESDVDCSEVDE</sequence>
<accession>A0A4Y7PII5</accession>
<reference evidence="1 2" key="1">
    <citation type="submission" date="2018-06" db="EMBL/GenBank/DDBJ databases">
        <title>A transcriptomic atlas of mushroom development highlights an independent origin of complex multicellularity.</title>
        <authorList>
            <consortium name="DOE Joint Genome Institute"/>
            <person name="Krizsan K."/>
            <person name="Almasi E."/>
            <person name="Merenyi Z."/>
            <person name="Sahu N."/>
            <person name="Viragh M."/>
            <person name="Koszo T."/>
            <person name="Mondo S."/>
            <person name="Kiss B."/>
            <person name="Balint B."/>
            <person name="Kues U."/>
            <person name="Barry K."/>
            <person name="Hegedus J.C."/>
            <person name="Henrissat B."/>
            <person name="Johnson J."/>
            <person name="Lipzen A."/>
            <person name="Ohm R."/>
            <person name="Nagy I."/>
            <person name="Pangilinan J."/>
            <person name="Yan J."/>
            <person name="Xiong Y."/>
            <person name="Grigoriev I.V."/>
            <person name="Hibbett D.S."/>
            <person name="Nagy L.G."/>
        </authorList>
    </citation>
    <scope>NUCLEOTIDE SEQUENCE [LARGE SCALE GENOMIC DNA]</scope>
    <source>
        <strain evidence="1 2">SZMC22713</strain>
    </source>
</reference>